<dbReference type="PROSITE" id="PS50879">
    <property type="entry name" value="RNASE_H_1"/>
    <property type="match status" value="1"/>
</dbReference>
<feature type="domain" description="Reverse transcriptase" evidence="1">
    <location>
        <begin position="152"/>
        <end position="424"/>
    </location>
</feature>
<dbReference type="AlphaFoldDB" id="A0A0K8VMK1"/>
<feature type="domain" description="RNase H type-1" evidence="2">
    <location>
        <begin position="632"/>
        <end position="757"/>
    </location>
</feature>
<dbReference type="PANTHER" id="PTHR33481">
    <property type="entry name" value="REVERSE TRANSCRIPTASE"/>
    <property type="match status" value="1"/>
</dbReference>
<keyword evidence="3" id="KW-0808">Transferase</keyword>
<dbReference type="Pfam" id="PF00075">
    <property type="entry name" value="RNase_H"/>
    <property type="match status" value="1"/>
</dbReference>
<evidence type="ECO:0000259" key="2">
    <source>
        <dbReference type="PROSITE" id="PS50879"/>
    </source>
</evidence>
<dbReference type="InterPro" id="IPR043502">
    <property type="entry name" value="DNA/RNA_pol_sf"/>
</dbReference>
<dbReference type="GO" id="GO:0003964">
    <property type="term" value="F:RNA-directed DNA polymerase activity"/>
    <property type="evidence" value="ECO:0007669"/>
    <property type="project" value="UniProtKB-KW"/>
</dbReference>
<dbReference type="GO" id="GO:0003676">
    <property type="term" value="F:nucleic acid binding"/>
    <property type="evidence" value="ECO:0007669"/>
    <property type="project" value="InterPro"/>
</dbReference>
<dbReference type="PROSITE" id="PS50878">
    <property type="entry name" value="RT_POL"/>
    <property type="match status" value="1"/>
</dbReference>
<name>A0A0K8VMK1_BACLA</name>
<dbReference type="GO" id="GO:0004523">
    <property type="term" value="F:RNA-DNA hybrid ribonuclease activity"/>
    <property type="evidence" value="ECO:0007669"/>
    <property type="project" value="InterPro"/>
</dbReference>
<dbReference type="SUPFAM" id="SSF56672">
    <property type="entry name" value="DNA/RNA polymerases"/>
    <property type="match status" value="1"/>
</dbReference>
<accession>A0A0K8VMK1</accession>
<reference evidence="3" key="1">
    <citation type="submission" date="2015-06" db="EMBL/GenBank/DDBJ databases">
        <authorList>
            <person name="Hoefler B.C."/>
            <person name="Straight P.D."/>
        </authorList>
    </citation>
    <scope>NUCLEOTIDE SEQUENCE</scope>
</reference>
<dbReference type="PANTHER" id="PTHR33481:SF1">
    <property type="entry name" value="ENDONUCLEASE_EXONUCLEASE_PHOSPHATASE DOMAIN-CONTAINING PROTEIN-RELATED"/>
    <property type="match status" value="1"/>
</dbReference>
<dbReference type="InterPro" id="IPR012337">
    <property type="entry name" value="RNaseH-like_sf"/>
</dbReference>
<dbReference type="InterPro" id="IPR036397">
    <property type="entry name" value="RNaseH_sf"/>
</dbReference>
<proteinExistence type="predicted"/>
<dbReference type="OrthoDB" id="8067603at2759"/>
<evidence type="ECO:0000259" key="1">
    <source>
        <dbReference type="PROSITE" id="PS50878"/>
    </source>
</evidence>
<evidence type="ECO:0000313" key="3">
    <source>
        <dbReference type="EMBL" id="JAI39765.1"/>
    </source>
</evidence>
<keyword evidence="3" id="KW-0548">Nucleotidyltransferase</keyword>
<sequence length="841" mass="94334">MAKEAKRLCFQKFTANINPVSSPKKIWNEINLLTGGTKNSYTPRINTPVELLIMSEQISNFFANRFSAASSDEHFTFEFRNSKVSIPDSFTDTTYDLSSTAKMLESRISLSEFKYALSSVKGKTPGLDNISYPMIENLPISIKIRLVELYNNIFDTAVYPQYWKTSNIIPILKPGKLSTDVNNYRPISLLSCLGKVFEKIIGTRLAWFARRNNLISPRQIAYKKGHGTIDTLLLFDNFVTTALSSKNHVSLLSLDFEKAFDRIGMHVILKQLQKWKVGPKILNFIKSFLTNRKLSVTVNGFLSPTRNLSNGTPQGSPLSALLFVIAFDELSNLLSKHKKIEHQMYGDDVLIFSKVNDISAVQNIFKDVLNDIATWSTTSGVLLSLEKTNLLHICRKRTPCNIILNVEKHKINTKDSLKILGLIVGSKYSFKQHCNFIRSSLISRSNIIKYLSCKHSYIHPATLINVVRAVLLSKVNNALPIYGHCAKSTISRILAPYHAAIRRSLKAFPTSPTKFLLTASGLPSISNRVSDTTNRVLGKLLDATNTALTNAFNNAISRKRQLRIPSALSRSLVFVKENFISLYREKRVVETFPPWLISPTSFEDSLLNLPRQHTPNAVYRASFSEAVDTYSATGWNFIFTDGSRTSDYTSLAVTNKDGDAICQWPLYPMCTIFTAEALAIELAVEYAKKNKGKYIICSDCKSCITAIKSPSNTNKIISFIRNSLIAAPNKIKVMWIPGHVGILGNERADTAAKNVTKSPALTLNRLTKSDLHNAIKNERLKLDLTDWVIQGHHYCKLNPKSVTPSYPASLPANILKPYIRLRLEHTIFTHSHLLTRGNPSC</sequence>
<dbReference type="SUPFAM" id="SSF53098">
    <property type="entry name" value="Ribonuclease H-like"/>
    <property type="match status" value="1"/>
</dbReference>
<dbReference type="Gene3D" id="3.30.420.10">
    <property type="entry name" value="Ribonuclease H-like superfamily/Ribonuclease H"/>
    <property type="match status" value="1"/>
</dbReference>
<dbReference type="InterPro" id="IPR000477">
    <property type="entry name" value="RT_dom"/>
</dbReference>
<dbReference type="GO" id="GO:0042575">
    <property type="term" value="C:DNA polymerase complex"/>
    <property type="evidence" value="ECO:0007669"/>
    <property type="project" value="UniProtKB-ARBA"/>
</dbReference>
<protein>
    <submittedName>
        <fullName evidence="3">RNA-directed DNA polymerase from mobile element jockey</fullName>
    </submittedName>
</protein>
<dbReference type="EMBL" id="GDHF01012549">
    <property type="protein sequence ID" value="JAI39765.1"/>
    <property type="molecule type" value="Transcribed_RNA"/>
</dbReference>
<keyword evidence="3" id="KW-0695">RNA-directed DNA polymerase</keyword>
<gene>
    <name evidence="3" type="primary">pol_136</name>
    <name evidence="3" type="ORF">c5_g1_i1</name>
</gene>
<dbReference type="Pfam" id="PF00078">
    <property type="entry name" value="RVT_1"/>
    <property type="match status" value="1"/>
</dbReference>
<organism evidence="3">
    <name type="scientific">Bactrocera latifrons</name>
    <name type="common">Malaysian fruit fly</name>
    <name type="synonym">Chaetodacus latifrons</name>
    <dbReference type="NCBI Taxonomy" id="174628"/>
    <lineage>
        <taxon>Eukaryota</taxon>
        <taxon>Metazoa</taxon>
        <taxon>Ecdysozoa</taxon>
        <taxon>Arthropoda</taxon>
        <taxon>Hexapoda</taxon>
        <taxon>Insecta</taxon>
        <taxon>Pterygota</taxon>
        <taxon>Neoptera</taxon>
        <taxon>Endopterygota</taxon>
        <taxon>Diptera</taxon>
        <taxon>Brachycera</taxon>
        <taxon>Muscomorpha</taxon>
        <taxon>Tephritoidea</taxon>
        <taxon>Tephritidae</taxon>
        <taxon>Bactrocera</taxon>
        <taxon>Bactrocera</taxon>
    </lineage>
</organism>
<dbReference type="CDD" id="cd01650">
    <property type="entry name" value="RT_nLTR_like"/>
    <property type="match status" value="1"/>
</dbReference>
<dbReference type="InterPro" id="IPR002156">
    <property type="entry name" value="RNaseH_domain"/>
</dbReference>
<dbReference type="CDD" id="cd09276">
    <property type="entry name" value="Rnase_HI_RT_non_LTR"/>
    <property type="match status" value="1"/>
</dbReference>